<accession>A0A9X2K251</accession>
<dbReference type="RefSeq" id="WP_253743782.1">
    <property type="nucleotide sequence ID" value="NZ_BAABKA010000063.1"/>
</dbReference>
<dbReference type="EMBL" id="JAMZEB010000002">
    <property type="protein sequence ID" value="MCP2356695.1"/>
    <property type="molecule type" value="Genomic_DNA"/>
</dbReference>
<dbReference type="SUPFAM" id="SSF51735">
    <property type="entry name" value="NAD(P)-binding Rossmann-fold domains"/>
    <property type="match status" value="1"/>
</dbReference>
<reference evidence="1" key="1">
    <citation type="submission" date="2022-06" db="EMBL/GenBank/DDBJ databases">
        <title>Sequencing the genomes of 1000 actinobacteria strains.</title>
        <authorList>
            <person name="Klenk H.-P."/>
        </authorList>
    </citation>
    <scope>NUCLEOTIDE SEQUENCE</scope>
    <source>
        <strain evidence="1">DSM 46694</strain>
    </source>
</reference>
<evidence type="ECO:0000313" key="1">
    <source>
        <dbReference type="EMBL" id="MCP2356695.1"/>
    </source>
</evidence>
<dbReference type="InterPro" id="IPR036291">
    <property type="entry name" value="NAD(P)-bd_dom_sf"/>
</dbReference>
<evidence type="ECO:0000313" key="2">
    <source>
        <dbReference type="Proteomes" id="UP001139648"/>
    </source>
</evidence>
<dbReference type="Gene3D" id="3.40.50.720">
    <property type="entry name" value="NAD(P)-binding Rossmann-like Domain"/>
    <property type="match status" value="1"/>
</dbReference>
<dbReference type="AlphaFoldDB" id="A0A9X2K251"/>
<organism evidence="1 2">
    <name type="scientific">Nonomuraea thailandensis</name>
    <dbReference type="NCBI Taxonomy" id="1188745"/>
    <lineage>
        <taxon>Bacteria</taxon>
        <taxon>Bacillati</taxon>
        <taxon>Actinomycetota</taxon>
        <taxon>Actinomycetes</taxon>
        <taxon>Streptosporangiales</taxon>
        <taxon>Streptosporangiaceae</taxon>
        <taxon>Nonomuraea</taxon>
    </lineage>
</organism>
<protein>
    <submittedName>
        <fullName evidence="1">Uncharacterized protein YbjT (DUF2867 family)</fullName>
    </submittedName>
</protein>
<dbReference type="Proteomes" id="UP001139648">
    <property type="component" value="Unassembled WGS sequence"/>
</dbReference>
<sequence length="87" mass="9105">MALLSSQAAVATDTANAVSAYMIDSGTAVRESGLAWTFLRPAAFMSNTLRWPPRLRTRDVVSDTFGDAPIAGIDRVGTAAVAAAYLS</sequence>
<comment type="caution">
    <text evidence="1">The sequence shown here is derived from an EMBL/GenBank/DDBJ whole genome shotgun (WGS) entry which is preliminary data.</text>
</comment>
<gene>
    <name evidence="1" type="ORF">HD597_003715</name>
</gene>
<name>A0A9X2K251_9ACTN</name>
<dbReference type="Gene3D" id="3.90.25.10">
    <property type="entry name" value="UDP-galactose 4-epimerase, domain 1"/>
    <property type="match status" value="1"/>
</dbReference>
<proteinExistence type="predicted"/>
<keyword evidence="2" id="KW-1185">Reference proteome</keyword>